<accession>A0A0R1VSE1</accession>
<sequence>MRQYTWDEYYEKFYDWAKSTQVRNLSALTSLGTEDEVGEIIIELQINVPAANRLLRKAVEAKLAFSGSDLVEFACINDKTLAIAAVRNSAERLIAEDMEYLYGEIDDEVIIEICKQRNILLPEELREEEEYEDEEPEETEEDEPLEEVDIYVDDYCPPPKRPGFFATLFGVIAGIDMAIGSNQHRHNGRCNGDCAHCPPHYGYRYGRWYYGHDHVHGCEFGGNRGSGSMD</sequence>
<evidence type="ECO:0000256" key="1">
    <source>
        <dbReference type="SAM" id="MobiDB-lite"/>
    </source>
</evidence>
<proteinExistence type="predicted"/>
<evidence type="ECO:0000313" key="2">
    <source>
        <dbReference type="EMBL" id="KRM08680.1"/>
    </source>
</evidence>
<comment type="caution">
    <text evidence="2">The sequence shown here is derived from an EMBL/GenBank/DDBJ whole genome shotgun (WGS) entry which is preliminary data.</text>
</comment>
<dbReference type="Proteomes" id="UP000051315">
    <property type="component" value="Unassembled WGS sequence"/>
</dbReference>
<name>A0A0R1VSE1_9LACO</name>
<reference evidence="2 3" key="1">
    <citation type="journal article" date="2015" name="Genome Announc.">
        <title>Expanding the biotechnology potential of lactobacilli through comparative genomics of 213 strains and associated genera.</title>
        <authorList>
            <person name="Sun Z."/>
            <person name="Harris H.M."/>
            <person name="McCann A."/>
            <person name="Guo C."/>
            <person name="Argimon S."/>
            <person name="Zhang W."/>
            <person name="Yang X."/>
            <person name="Jeffery I.B."/>
            <person name="Cooney J.C."/>
            <person name="Kagawa T.F."/>
            <person name="Liu W."/>
            <person name="Song Y."/>
            <person name="Salvetti E."/>
            <person name="Wrobel A."/>
            <person name="Rasinkangas P."/>
            <person name="Parkhill J."/>
            <person name="Rea M.C."/>
            <person name="O'Sullivan O."/>
            <person name="Ritari J."/>
            <person name="Douillard F.P."/>
            <person name="Paul Ross R."/>
            <person name="Yang R."/>
            <person name="Briner A.E."/>
            <person name="Felis G.E."/>
            <person name="de Vos W.M."/>
            <person name="Barrangou R."/>
            <person name="Klaenhammer T.R."/>
            <person name="Caufield P.W."/>
            <person name="Cui Y."/>
            <person name="Zhang H."/>
            <person name="O'Toole P.W."/>
        </authorList>
    </citation>
    <scope>NUCLEOTIDE SEQUENCE [LARGE SCALE GENOMIC DNA]</scope>
    <source>
        <strain evidence="2 3">DSM 17758</strain>
    </source>
</reference>
<organism evidence="2 3">
    <name type="scientific">Lapidilactobacillus concavus DSM 17758</name>
    <dbReference type="NCBI Taxonomy" id="1423735"/>
    <lineage>
        <taxon>Bacteria</taxon>
        <taxon>Bacillati</taxon>
        <taxon>Bacillota</taxon>
        <taxon>Bacilli</taxon>
        <taxon>Lactobacillales</taxon>
        <taxon>Lactobacillaceae</taxon>
        <taxon>Lapidilactobacillus</taxon>
    </lineage>
</organism>
<feature type="compositionally biased region" description="Acidic residues" evidence="1">
    <location>
        <begin position="125"/>
        <end position="145"/>
    </location>
</feature>
<feature type="region of interest" description="Disordered" evidence="1">
    <location>
        <begin position="124"/>
        <end position="145"/>
    </location>
</feature>
<dbReference type="RefSeq" id="WP_057825217.1">
    <property type="nucleotide sequence ID" value="NZ_AZFX01000079.1"/>
</dbReference>
<evidence type="ECO:0000313" key="3">
    <source>
        <dbReference type="Proteomes" id="UP000051315"/>
    </source>
</evidence>
<keyword evidence="3" id="KW-1185">Reference proteome</keyword>
<gene>
    <name evidence="2" type="ORF">FC15_GL000335</name>
</gene>
<protein>
    <submittedName>
        <fullName evidence="2">Uncharacterized protein</fullName>
    </submittedName>
</protein>
<dbReference type="OrthoDB" id="1857452at2"/>
<dbReference type="AlphaFoldDB" id="A0A0R1VSE1"/>
<dbReference type="EMBL" id="AZFX01000079">
    <property type="protein sequence ID" value="KRM08680.1"/>
    <property type="molecule type" value="Genomic_DNA"/>
</dbReference>
<dbReference type="PATRIC" id="fig|1423735.3.peg.343"/>